<dbReference type="InterPro" id="IPR043128">
    <property type="entry name" value="Rev_trsase/Diguanyl_cyclase"/>
</dbReference>
<dbReference type="EC" id="2.7.7.65" evidence="2"/>
<feature type="transmembrane region" description="Helical" evidence="4">
    <location>
        <begin position="21"/>
        <end position="45"/>
    </location>
</feature>
<dbReference type="Pfam" id="PF00990">
    <property type="entry name" value="GGDEF"/>
    <property type="match status" value="1"/>
</dbReference>
<comment type="catalytic activity">
    <reaction evidence="3">
        <text>2 GTP = 3',3'-c-di-GMP + 2 diphosphate</text>
        <dbReference type="Rhea" id="RHEA:24898"/>
        <dbReference type="ChEBI" id="CHEBI:33019"/>
        <dbReference type="ChEBI" id="CHEBI:37565"/>
        <dbReference type="ChEBI" id="CHEBI:58805"/>
        <dbReference type="EC" id="2.7.7.65"/>
    </reaction>
</comment>
<feature type="transmembrane region" description="Helical" evidence="4">
    <location>
        <begin position="149"/>
        <end position="173"/>
    </location>
</feature>
<dbReference type="GO" id="GO:0052621">
    <property type="term" value="F:diguanylate cyclase activity"/>
    <property type="evidence" value="ECO:0007669"/>
    <property type="project" value="UniProtKB-EC"/>
</dbReference>
<reference evidence="6 7" key="1">
    <citation type="submission" date="2014-04" db="EMBL/GenBank/DDBJ databases">
        <title>Genome sequencing of Vibrio navarrensis strains.</title>
        <authorList>
            <person name="Gladney L.M."/>
            <person name="Katz L.S."/>
            <person name="Marino-Ramirez L."/>
            <person name="Jordan I.K."/>
        </authorList>
    </citation>
    <scope>NUCLEOTIDE SEQUENCE [LARGE SCALE GENOMIC DNA]</scope>
    <source>
        <strain evidence="6 7">ATCC 51183</strain>
    </source>
</reference>
<evidence type="ECO:0000259" key="5">
    <source>
        <dbReference type="PROSITE" id="PS50887"/>
    </source>
</evidence>
<organism evidence="6 7">
    <name type="scientific">Vibrio navarrensis</name>
    <dbReference type="NCBI Taxonomy" id="29495"/>
    <lineage>
        <taxon>Bacteria</taxon>
        <taxon>Pseudomonadati</taxon>
        <taxon>Pseudomonadota</taxon>
        <taxon>Gammaproteobacteria</taxon>
        <taxon>Vibrionales</taxon>
        <taxon>Vibrionaceae</taxon>
        <taxon>Vibrio</taxon>
    </lineage>
</organism>
<feature type="transmembrane region" description="Helical" evidence="4">
    <location>
        <begin position="126"/>
        <end position="143"/>
    </location>
</feature>
<accession>A0A099LSA6</accession>
<dbReference type="eggNOG" id="COG2199">
    <property type="taxonomic scope" value="Bacteria"/>
</dbReference>
<evidence type="ECO:0000313" key="6">
    <source>
        <dbReference type="EMBL" id="KGK10965.1"/>
    </source>
</evidence>
<evidence type="ECO:0000256" key="1">
    <source>
        <dbReference type="ARBA" id="ARBA00001946"/>
    </source>
</evidence>
<comment type="cofactor">
    <cofactor evidence="1">
        <name>Mg(2+)</name>
        <dbReference type="ChEBI" id="CHEBI:18420"/>
    </cofactor>
</comment>
<dbReference type="GeneID" id="43682839"/>
<keyword evidence="4" id="KW-1133">Transmembrane helix</keyword>
<keyword evidence="7" id="KW-1185">Reference proteome</keyword>
<dbReference type="PANTHER" id="PTHR45138:SF9">
    <property type="entry name" value="DIGUANYLATE CYCLASE DGCM-RELATED"/>
    <property type="match status" value="1"/>
</dbReference>
<gene>
    <name evidence="6" type="ORF">EA26_06465</name>
</gene>
<dbReference type="PANTHER" id="PTHR45138">
    <property type="entry name" value="REGULATORY COMPONENTS OF SENSORY TRANSDUCTION SYSTEM"/>
    <property type="match status" value="1"/>
</dbReference>
<dbReference type="InterPro" id="IPR000160">
    <property type="entry name" value="GGDEF_dom"/>
</dbReference>
<dbReference type="Proteomes" id="UP000029994">
    <property type="component" value="Unassembled WGS sequence"/>
</dbReference>
<evidence type="ECO:0000256" key="4">
    <source>
        <dbReference type="SAM" id="Phobius"/>
    </source>
</evidence>
<dbReference type="NCBIfam" id="TIGR00254">
    <property type="entry name" value="GGDEF"/>
    <property type="match status" value="1"/>
</dbReference>
<evidence type="ECO:0000256" key="3">
    <source>
        <dbReference type="ARBA" id="ARBA00034247"/>
    </source>
</evidence>
<dbReference type="Gene3D" id="3.30.70.270">
    <property type="match status" value="1"/>
</dbReference>
<proteinExistence type="predicted"/>
<evidence type="ECO:0000313" key="7">
    <source>
        <dbReference type="Proteomes" id="UP000029994"/>
    </source>
</evidence>
<sequence>MLSAWIAKWLELRVDDERYKDYSFLVIALMILGFTNLFFLYYNIFVIPDTLMRNTLAIGMVSCVISLLLMKECRAPKIAAFIMQLNMTLSSMSIIVQVGHHEFSLAFIFITPMVSMLILGYKLGAWFSSITYLITASYILTTMDSWQPAYFDTISFIHFTTVFAFLFFVGFFYDHSRRQLLESLRKSNQKLHELATKDPLTGLANRRCLDDFLHNVQQTRWIAMIDVDDFKKINDRLGHDVGDSVLSNLARCLEKVVEPGDSVGRWGGEEFLVSIDAGHEQIAKEKVQRLLDSIAQYDFAIGQPVTVSIGLALHQPEYHRSALLHADEALYRAKASGKNQYCLATEKFDYAV</sequence>
<feature type="domain" description="GGDEF" evidence="5">
    <location>
        <begin position="218"/>
        <end position="346"/>
    </location>
</feature>
<dbReference type="FunFam" id="3.30.70.270:FF:000001">
    <property type="entry name" value="Diguanylate cyclase domain protein"/>
    <property type="match status" value="1"/>
</dbReference>
<dbReference type="RefSeq" id="WP_039425656.1">
    <property type="nucleotide sequence ID" value="NZ_CP061845.1"/>
</dbReference>
<dbReference type="CDD" id="cd01949">
    <property type="entry name" value="GGDEF"/>
    <property type="match status" value="1"/>
</dbReference>
<dbReference type="AlphaFoldDB" id="A0A099LSA6"/>
<comment type="caution">
    <text evidence="6">The sequence shown here is derived from an EMBL/GenBank/DDBJ whole genome shotgun (WGS) entry which is preliminary data.</text>
</comment>
<keyword evidence="4" id="KW-0472">Membrane</keyword>
<dbReference type="SMART" id="SM00267">
    <property type="entry name" value="GGDEF"/>
    <property type="match status" value="1"/>
</dbReference>
<dbReference type="PROSITE" id="PS50887">
    <property type="entry name" value="GGDEF"/>
    <property type="match status" value="1"/>
</dbReference>
<dbReference type="EMBL" id="JMCG01000001">
    <property type="protein sequence ID" value="KGK10965.1"/>
    <property type="molecule type" value="Genomic_DNA"/>
</dbReference>
<evidence type="ECO:0000256" key="2">
    <source>
        <dbReference type="ARBA" id="ARBA00012528"/>
    </source>
</evidence>
<dbReference type="STRING" id="29495.EA26_06465"/>
<name>A0A099LSA6_9VIBR</name>
<feature type="transmembrane region" description="Helical" evidence="4">
    <location>
        <begin position="51"/>
        <end position="69"/>
    </location>
</feature>
<protein>
    <recommendedName>
        <fullName evidence="2">diguanylate cyclase</fullName>
        <ecNumber evidence="2">2.7.7.65</ecNumber>
    </recommendedName>
</protein>
<keyword evidence="4" id="KW-0812">Transmembrane</keyword>
<dbReference type="InterPro" id="IPR050469">
    <property type="entry name" value="Diguanylate_Cyclase"/>
</dbReference>
<dbReference type="InterPro" id="IPR029787">
    <property type="entry name" value="Nucleotide_cyclase"/>
</dbReference>
<dbReference type="SUPFAM" id="SSF55073">
    <property type="entry name" value="Nucleotide cyclase"/>
    <property type="match status" value="1"/>
</dbReference>